<dbReference type="Proteomes" id="UP001301769">
    <property type="component" value="Unassembled WGS sequence"/>
</dbReference>
<evidence type="ECO:0000313" key="2">
    <source>
        <dbReference type="EMBL" id="KAK4212328.1"/>
    </source>
</evidence>
<evidence type="ECO:0000313" key="3">
    <source>
        <dbReference type="Proteomes" id="UP001301769"/>
    </source>
</evidence>
<keyword evidence="3" id="KW-1185">Reference proteome</keyword>
<protein>
    <submittedName>
        <fullName evidence="2">Uncharacterized protein</fullName>
    </submittedName>
</protein>
<name>A0AAN6Y451_9PEZI</name>
<proteinExistence type="predicted"/>
<accession>A0AAN6Y451</accession>
<dbReference type="AlphaFoldDB" id="A0AAN6Y451"/>
<feature type="transmembrane region" description="Helical" evidence="1">
    <location>
        <begin position="577"/>
        <end position="600"/>
    </location>
</feature>
<evidence type="ECO:0000256" key="1">
    <source>
        <dbReference type="SAM" id="Phobius"/>
    </source>
</evidence>
<organism evidence="2 3">
    <name type="scientific">Rhypophila decipiens</name>
    <dbReference type="NCBI Taxonomy" id="261697"/>
    <lineage>
        <taxon>Eukaryota</taxon>
        <taxon>Fungi</taxon>
        <taxon>Dikarya</taxon>
        <taxon>Ascomycota</taxon>
        <taxon>Pezizomycotina</taxon>
        <taxon>Sordariomycetes</taxon>
        <taxon>Sordariomycetidae</taxon>
        <taxon>Sordariales</taxon>
        <taxon>Naviculisporaceae</taxon>
        <taxon>Rhypophila</taxon>
    </lineage>
</organism>
<feature type="transmembrane region" description="Helical" evidence="1">
    <location>
        <begin position="6"/>
        <end position="26"/>
    </location>
</feature>
<reference evidence="2" key="2">
    <citation type="submission" date="2023-05" db="EMBL/GenBank/DDBJ databases">
        <authorList>
            <consortium name="Lawrence Berkeley National Laboratory"/>
            <person name="Steindorff A."/>
            <person name="Hensen N."/>
            <person name="Bonometti L."/>
            <person name="Westerberg I."/>
            <person name="Brannstrom I.O."/>
            <person name="Guillou S."/>
            <person name="Cros-Aarteil S."/>
            <person name="Calhoun S."/>
            <person name="Haridas S."/>
            <person name="Kuo A."/>
            <person name="Mondo S."/>
            <person name="Pangilinan J."/>
            <person name="Riley R."/>
            <person name="Labutti K."/>
            <person name="Andreopoulos B."/>
            <person name="Lipzen A."/>
            <person name="Chen C."/>
            <person name="Yanf M."/>
            <person name="Daum C."/>
            <person name="Ng V."/>
            <person name="Clum A."/>
            <person name="Ohm R."/>
            <person name="Martin F."/>
            <person name="Silar P."/>
            <person name="Natvig D."/>
            <person name="Lalanne C."/>
            <person name="Gautier V."/>
            <person name="Ament-Velasquez S.L."/>
            <person name="Kruys A."/>
            <person name="Hutchinson M.I."/>
            <person name="Powell A.J."/>
            <person name="Barry K."/>
            <person name="Miller A.N."/>
            <person name="Grigoriev I.V."/>
            <person name="Debuchy R."/>
            <person name="Gladieux P."/>
            <person name="Thoren M.H."/>
            <person name="Johannesson H."/>
        </authorList>
    </citation>
    <scope>NUCLEOTIDE SEQUENCE</scope>
    <source>
        <strain evidence="2">PSN293</strain>
    </source>
</reference>
<keyword evidence="1" id="KW-1133">Transmembrane helix</keyword>
<dbReference type="EMBL" id="MU858130">
    <property type="protein sequence ID" value="KAK4212328.1"/>
    <property type="molecule type" value="Genomic_DNA"/>
</dbReference>
<keyword evidence="1" id="KW-0812">Transmembrane</keyword>
<comment type="caution">
    <text evidence="2">The sequence shown here is derived from an EMBL/GenBank/DDBJ whole genome shotgun (WGS) entry which is preliminary data.</text>
</comment>
<gene>
    <name evidence="2" type="ORF">QBC37DRAFT_388951</name>
</gene>
<keyword evidence="1" id="KW-0472">Membrane</keyword>
<reference evidence="2" key="1">
    <citation type="journal article" date="2023" name="Mol. Phylogenet. Evol.">
        <title>Genome-scale phylogeny and comparative genomics of the fungal order Sordariales.</title>
        <authorList>
            <person name="Hensen N."/>
            <person name="Bonometti L."/>
            <person name="Westerberg I."/>
            <person name="Brannstrom I.O."/>
            <person name="Guillou S."/>
            <person name="Cros-Aarteil S."/>
            <person name="Calhoun S."/>
            <person name="Haridas S."/>
            <person name="Kuo A."/>
            <person name="Mondo S."/>
            <person name="Pangilinan J."/>
            <person name="Riley R."/>
            <person name="LaButti K."/>
            <person name="Andreopoulos B."/>
            <person name="Lipzen A."/>
            <person name="Chen C."/>
            <person name="Yan M."/>
            <person name="Daum C."/>
            <person name="Ng V."/>
            <person name="Clum A."/>
            <person name="Steindorff A."/>
            <person name="Ohm R.A."/>
            <person name="Martin F."/>
            <person name="Silar P."/>
            <person name="Natvig D.O."/>
            <person name="Lalanne C."/>
            <person name="Gautier V."/>
            <person name="Ament-Velasquez S.L."/>
            <person name="Kruys A."/>
            <person name="Hutchinson M.I."/>
            <person name="Powell A.J."/>
            <person name="Barry K."/>
            <person name="Miller A.N."/>
            <person name="Grigoriev I.V."/>
            <person name="Debuchy R."/>
            <person name="Gladieux P."/>
            <person name="Hiltunen Thoren M."/>
            <person name="Johannesson H."/>
        </authorList>
    </citation>
    <scope>NUCLEOTIDE SEQUENCE</scope>
    <source>
        <strain evidence="2">PSN293</strain>
    </source>
</reference>
<sequence>MPEPLSIATAAIGTALGVLGFVVSTLSSLNRTKRSIIDFTGRIQLLIASLKACEKTLQDIDALWGYDEGDETFFGHIWGQEYMRIRNERQRVAQAANGVAEYVTKYLGLTDGEVSVWTDDPSQGPGRLWLLYKRLRYALFSEETMSTKVTNLEKLISNLSRLYDARQKTLLGENPGLKVSPKHVRQLEKLYSFGSALWDMRRLGRSRNYSQWTVELWPLGWDGSTNFSDWGRLSLSRVHLWLSFRAPPGPDGRGAGDHRVRLDYDPSSNFNPTSLAELLTDPARRGMNGVENPQMRNHSPLVRRTRTFRQLFAHDNFFTHPFVYKAWQPDLAQLLVSLTNWSALFWITNWTTNICPSGIRYVRATRINSQISEPCLHTLSHRRDHEPGGARVEDGIRVHNEYDTCIHGGPVNNPQVKLRNLGLAVVELICTRPFRFCEADDSQYEQWCNESSSWTRVTLNEILGLVERKSGAVSVREIAHFCLASEVRIDEDQPWDGHATFIHEYTEKVIQPLQAWASRVQVTANHLQVPGVENLSGIPLRRWPQDAFEDQEVPPTATGPWIDVQLSHFVKPTYARVGGVICFVLGLPFMFSFLLAWLTAGPG</sequence>